<proteinExistence type="inferred from homology"/>
<evidence type="ECO:0000256" key="5">
    <source>
        <dbReference type="ARBA" id="ARBA00048082"/>
    </source>
</evidence>
<dbReference type="SUPFAM" id="SSF52317">
    <property type="entry name" value="Class I glutamine amidotransferase-like"/>
    <property type="match status" value="1"/>
</dbReference>
<dbReference type="InterPro" id="IPR050325">
    <property type="entry name" value="Prot/Nucl_acid_deglycase"/>
</dbReference>
<dbReference type="RefSeq" id="XP_040687638.1">
    <property type="nucleotide sequence ID" value="XM_040828473.1"/>
</dbReference>
<dbReference type="VEuPathDB" id="FungiDB:ASPWEDRAFT_114189"/>
<dbReference type="OrthoDB" id="543156at2759"/>
<dbReference type="Pfam" id="PF01965">
    <property type="entry name" value="DJ-1_PfpI"/>
    <property type="match status" value="1"/>
</dbReference>
<organism evidence="7 8">
    <name type="scientific">Aspergillus wentii DTO 134E9</name>
    <dbReference type="NCBI Taxonomy" id="1073089"/>
    <lineage>
        <taxon>Eukaryota</taxon>
        <taxon>Fungi</taxon>
        <taxon>Dikarya</taxon>
        <taxon>Ascomycota</taxon>
        <taxon>Pezizomycotina</taxon>
        <taxon>Eurotiomycetes</taxon>
        <taxon>Eurotiomycetidae</taxon>
        <taxon>Eurotiales</taxon>
        <taxon>Aspergillaceae</taxon>
        <taxon>Aspergillus</taxon>
        <taxon>Aspergillus subgen. Cremei</taxon>
    </lineage>
</organism>
<evidence type="ECO:0000259" key="6">
    <source>
        <dbReference type="Pfam" id="PF01965"/>
    </source>
</evidence>
<evidence type="ECO:0000313" key="7">
    <source>
        <dbReference type="EMBL" id="OJJ33962.1"/>
    </source>
</evidence>
<comment type="catalytic activity">
    <reaction evidence="5">
        <text>methylglyoxal + H2O = (R)-lactate + H(+)</text>
        <dbReference type="Rhea" id="RHEA:27754"/>
        <dbReference type="ChEBI" id="CHEBI:15377"/>
        <dbReference type="ChEBI" id="CHEBI:15378"/>
        <dbReference type="ChEBI" id="CHEBI:16004"/>
        <dbReference type="ChEBI" id="CHEBI:17158"/>
        <dbReference type="EC" id="4.2.1.130"/>
    </reaction>
</comment>
<dbReference type="CDD" id="cd03141">
    <property type="entry name" value="GATase1_Hsp31_like"/>
    <property type="match status" value="1"/>
</dbReference>
<reference evidence="8" key="1">
    <citation type="journal article" date="2017" name="Genome Biol.">
        <title>Comparative genomics reveals high biological diversity and specific adaptations in the industrially and medically important fungal genus Aspergillus.</title>
        <authorList>
            <person name="de Vries R.P."/>
            <person name="Riley R."/>
            <person name="Wiebenga A."/>
            <person name="Aguilar-Osorio G."/>
            <person name="Amillis S."/>
            <person name="Uchima C.A."/>
            <person name="Anderluh G."/>
            <person name="Asadollahi M."/>
            <person name="Askin M."/>
            <person name="Barry K."/>
            <person name="Battaglia E."/>
            <person name="Bayram O."/>
            <person name="Benocci T."/>
            <person name="Braus-Stromeyer S.A."/>
            <person name="Caldana C."/>
            <person name="Canovas D."/>
            <person name="Cerqueira G.C."/>
            <person name="Chen F."/>
            <person name="Chen W."/>
            <person name="Choi C."/>
            <person name="Clum A."/>
            <person name="Dos Santos R.A."/>
            <person name="Damasio A.R."/>
            <person name="Diallinas G."/>
            <person name="Emri T."/>
            <person name="Fekete E."/>
            <person name="Flipphi M."/>
            <person name="Freyberg S."/>
            <person name="Gallo A."/>
            <person name="Gournas C."/>
            <person name="Habgood R."/>
            <person name="Hainaut M."/>
            <person name="Harispe M.L."/>
            <person name="Henrissat B."/>
            <person name="Hilden K.S."/>
            <person name="Hope R."/>
            <person name="Hossain A."/>
            <person name="Karabika E."/>
            <person name="Karaffa L."/>
            <person name="Karanyi Z."/>
            <person name="Krasevec N."/>
            <person name="Kuo A."/>
            <person name="Kusch H."/>
            <person name="LaButti K."/>
            <person name="Lagendijk E.L."/>
            <person name="Lapidus A."/>
            <person name="Levasseur A."/>
            <person name="Lindquist E."/>
            <person name="Lipzen A."/>
            <person name="Logrieco A.F."/>
            <person name="MacCabe A."/>
            <person name="Maekelae M.R."/>
            <person name="Malavazi I."/>
            <person name="Melin P."/>
            <person name="Meyer V."/>
            <person name="Mielnichuk N."/>
            <person name="Miskei M."/>
            <person name="Molnar A.P."/>
            <person name="Mule G."/>
            <person name="Ngan C.Y."/>
            <person name="Orejas M."/>
            <person name="Orosz E."/>
            <person name="Ouedraogo J.P."/>
            <person name="Overkamp K.M."/>
            <person name="Park H.-S."/>
            <person name="Perrone G."/>
            <person name="Piumi F."/>
            <person name="Punt P.J."/>
            <person name="Ram A.F."/>
            <person name="Ramon A."/>
            <person name="Rauscher S."/>
            <person name="Record E."/>
            <person name="Riano-Pachon D.M."/>
            <person name="Robert V."/>
            <person name="Roehrig J."/>
            <person name="Ruller R."/>
            <person name="Salamov A."/>
            <person name="Salih N.S."/>
            <person name="Samson R.A."/>
            <person name="Sandor E."/>
            <person name="Sanguinetti M."/>
            <person name="Schuetze T."/>
            <person name="Sepcic K."/>
            <person name="Shelest E."/>
            <person name="Sherlock G."/>
            <person name="Sophianopoulou V."/>
            <person name="Squina F.M."/>
            <person name="Sun H."/>
            <person name="Susca A."/>
            <person name="Todd R.B."/>
            <person name="Tsang A."/>
            <person name="Unkles S.E."/>
            <person name="van de Wiele N."/>
            <person name="van Rossen-Uffink D."/>
            <person name="Oliveira J.V."/>
            <person name="Vesth T.C."/>
            <person name="Visser J."/>
            <person name="Yu J.-H."/>
            <person name="Zhou M."/>
            <person name="Andersen M.R."/>
            <person name="Archer D.B."/>
            <person name="Baker S.E."/>
            <person name="Benoit I."/>
            <person name="Brakhage A.A."/>
            <person name="Braus G.H."/>
            <person name="Fischer R."/>
            <person name="Frisvad J.C."/>
            <person name="Goldman G.H."/>
            <person name="Houbraken J."/>
            <person name="Oakley B."/>
            <person name="Pocsi I."/>
            <person name="Scazzocchio C."/>
            <person name="Seiboth B."/>
            <person name="vanKuyk P.A."/>
            <person name="Wortman J."/>
            <person name="Dyer P.S."/>
            <person name="Grigoriev I.V."/>
        </authorList>
    </citation>
    <scope>NUCLEOTIDE SEQUENCE [LARGE SCALE GENOMIC DNA]</scope>
    <source>
        <strain evidence="8">DTO 134E9</strain>
    </source>
</reference>
<dbReference type="GeneID" id="63744321"/>
<dbReference type="InterPro" id="IPR029062">
    <property type="entry name" value="Class_I_gatase-like"/>
</dbReference>
<comment type="similarity">
    <text evidence="4">Belongs to the peptidase C56 family. HSP31-like subfamily.</text>
</comment>
<feature type="domain" description="DJ-1/PfpI" evidence="6">
    <location>
        <begin position="86"/>
        <end position="231"/>
    </location>
</feature>
<dbReference type="GO" id="GO:0019243">
    <property type="term" value="P:methylglyoxal catabolic process to D-lactate via S-lactoyl-glutathione"/>
    <property type="evidence" value="ECO:0007669"/>
    <property type="project" value="TreeGrafter"/>
</dbReference>
<dbReference type="Gene3D" id="3.40.50.880">
    <property type="match status" value="1"/>
</dbReference>
<dbReference type="InterPro" id="IPR002818">
    <property type="entry name" value="DJ-1/PfpI"/>
</dbReference>
<dbReference type="EC" id="4.2.1.130" evidence="1"/>
<evidence type="ECO:0000256" key="3">
    <source>
        <dbReference type="ARBA" id="ARBA00023239"/>
    </source>
</evidence>
<protein>
    <recommendedName>
        <fullName evidence="1">D-lactate dehydratase</fullName>
        <ecNumber evidence="1">4.2.1.130</ecNumber>
    </recommendedName>
</protein>
<evidence type="ECO:0000313" key="8">
    <source>
        <dbReference type="Proteomes" id="UP000184383"/>
    </source>
</evidence>
<evidence type="ECO:0000256" key="1">
    <source>
        <dbReference type="ARBA" id="ARBA00013134"/>
    </source>
</evidence>
<dbReference type="GO" id="GO:0005737">
    <property type="term" value="C:cytoplasm"/>
    <property type="evidence" value="ECO:0007669"/>
    <property type="project" value="TreeGrafter"/>
</dbReference>
<dbReference type="AlphaFoldDB" id="A0A1L9RGA5"/>
<accession>A0A1L9RGA5</accession>
<evidence type="ECO:0000256" key="2">
    <source>
        <dbReference type="ARBA" id="ARBA00023016"/>
    </source>
</evidence>
<sequence>MPSPKVLIILTSQAEIPANRAETGWYLPELAHPYQILKPKVDISIASPQGGEAPLDPHSVKAFENDEVSMSFMQNEKAVWANTYKIAEVIPMAGEFDALFYVGGHGPMFDLPSDPRSLALIQSFAAARKPIAAVCHGPAALLNATTPSGLPLLSGATVTGFSNGEEDQVGMSAFMPFLLETELNRISGGMYVKEHPYKEKVVVSKTAGMEGPLITGQNPRSAARVANEILKALGLDRQ</sequence>
<keyword evidence="3" id="KW-0456">Lyase</keyword>
<dbReference type="Proteomes" id="UP000184383">
    <property type="component" value="Unassembled WGS sequence"/>
</dbReference>
<evidence type="ECO:0000256" key="4">
    <source>
        <dbReference type="ARBA" id="ARBA00038493"/>
    </source>
</evidence>
<keyword evidence="2" id="KW-0346">Stress response</keyword>
<dbReference type="PANTHER" id="PTHR48094">
    <property type="entry name" value="PROTEIN/NUCLEIC ACID DEGLYCASE DJ-1-RELATED"/>
    <property type="match status" value="1"/>
</dbReference>
<dbReference type="PANTHER" id="PTHR48094:SF11">
    <property type="entry name" value="GLUTATHIONE-INDEPENDENT GLYOXALASE HSP31-RELATED"/>
    <property type="match status" value="1"/>
</dbReference>
<gene>
    <name evidence="7" type="ORF">ASPWEDRAFT_114189</name>
</gene>
<dbReference type="STRING" id="1073089.A0A1L9RGA5"/>
<keyword evidence="8" id="KW-1185">Reference proteome</keyword>
<dbReference type="EMBL" id="KV878213">
    <property type="protein sequence ID" value="OJJ33962.1"/>
    <property type="molecule type" value="Genomic_DNA"/>
</dbReference>
<dbReference type="GO" id="GO:0019172">
    <property type="term" value="F:glyoxalase III activity"/>
    <property type="evidence" value="ECO:0007669"/>
    <property type="project" value="UniProtKB-EC"/>
</dbReference>
<name>A0A1L9RGA5_ASPWE</name>